<organism evidence="2 3">
    <name type="scientific">Hibiscus sabdariffa</name>
    <name type="common">roselle</name>
    <dbReference type="NCBI Taxonomy" id="183260"/>
    <lineage>
        <taxon>Eukaryota</taxon>
        <taxon>Viridiplantae</taxon>
        <taxon>Streptophyta</taxon>
        <taxon>Embryophyta</taxon>
        <taxon>Tracheophyta</taxon>
        <taxon>Spermatophyta</taxon>
        <taxon>Magnoliopsida</taxon>
        <taxon>eudicotyledons</taxon>
        <taxon>Gunneridae</taxon>
        <taxon>Pentapetalae</taxon>
        <taxon>rosids</taxon>
        <taxon>malvids</taxon>
        <taxon>Malvales</taxon>
        <taxon>Malvaceae</taxon>
        <taxon>Malvoideae</taxon>
        <taxon>Hibiscus</taxon>
    </lineage>
</organism>
<accession>A0ABR2Q691</accession>
<proteinExistence type="predicted"/>
<keyword evidence="3" id="KW-1185">Reference proteome</keyword>
<sequence>MDNLPATTDVSVRSRKVSVLQRVVENDQQVPQRAVVSSGSAAYPMIFISRDGPQQLDEVITSVEVNARSASDQQPGSSSSVNESASCQHETVDQAVTVQDGINSEPVETPTVENVLRMLPSEHSGPASAMEMVQSESADQQGGVADFNNNRRVISTAICTMCIGGSFTIPPKTGIW</sequence>
<name>A0ABR2Q691_9ROSI</name>
<evidence type="ECO:0000313" key="3">
    <source>
        <dbReference type="Proteomes" id="UP001396334"/>
    </source>
</evidence>
<comment type="caution">
    <text evidence="2">The sequence shown here is derived from an EMBL/GenBank/DDBJ whole genome shotgun (WGS) entry which is preliminary data.</text>
</comment>
<reference evidence="2 3" key="1">
    <citation type="journal article" date="2024" name="G3 (Bethesda)">
        <title>Genome assembly of Hibiscus sabdariffa L. provides insights into metabolisms of medicinal natural products.</title>
        <authorList>
            <person name="Kim T."/>
        </authorList>
    </citation>
    <scope>NUCLEOTIDE SEQUENCE [LARGE SCALE GENOMIC DNA]</scope>
    <source>
        <strain evidence="2">TK-2024</strain>
        <tissue evidence="2">Old leaves</tissue>
    </source>
</reference>
<gene>
    <name evidence="2" type="ORF">V6N11_076433</name>
</gene>
<feature type="compositionally biased region" description="Polar residues" evidence="1">
    <location>
        <begin position="81"/>
        <end position="90"/>
    </location>
</feature>
<evidence type="ECO:0000256" key="1">
    <source>
        <dbReference type="SAM" id="MobiDB-lite"/>
    </source>
</evidence>
<dbReference type="Proteomes" id="UP001396334">
    <property type="component" value="Unassembled WGS sequence"/>
</dbReference>
<protein>
    <submittedName>
        <fullName evidence="2">Uncharacterized protein</fullName>
    </submittedName>
</protein>
<feature type="compositionally biased region" description="Low complexity" evidence="1">
    <location>
        <begin position="69"/>
        <end position="80"/>
    </location>
</feature>
<evidence type="ECO:0000313" key="2">
    <source>
        <dbReference type="EMBL" id="KAK8996186.1"/>
    </source>
</evidence>
<dbReference type="EMBL" id="JBBPBN010000045">
    <property type="protein sequence ID" value="KAK8996186.1"/>
    <property type="molecule type" value="Genomic_DNA"/>
</dbReference>
<feature type="region of interest" description="Disordered" evidence="1">
    <location>
        <begin position="68"/>
        <end position="90"/>
    </location>
</feature>